<evidence type="ECO:0000256" key="6">
    <source>
        <dbReference type="ARBA" id="ARBA00023125"/>
    </source>
</evidence>
<feature type="domain" description="AAA+ ATPase" evidence="10">
    <location>
        <begin position="38"/>
        <end position="169"/>
    </location>
</feature>
<dbReference type="Pfam" id="PF05496">
    <property type="entry name" value="RuvB_N"/>
    <property type="match status" value="1"/>
</dbReference>
<name>A0AAJ2P4F3_9BACT</name>
<feature type="binding site" evidence="9">
    <location>
        <position position="8"/>
    </location>
    <ligand>
        <name>ATP</name>
        <dbReference type="ChEBI" id="CHEBI:30616"/>
    </ligand>
</feature>
<feature type="binding site" evidence="9">
    <location>
        <position position="278"/>
    </location>
    <ligand>
        <name>DNA</name>
        <dbReference type="ChEBI" id="CHEBI:16991"/>
    </ligand>
</feature>
<keyword evidence="3 9" id="KW-0227">DNA damage</keyword>
<evidence type="ECO:0000259" key="10">
    <source>
        <dbReference type="SMART" id="SM00382"/>
    </source>
</evidence>
<dbReference type="SUPFAM" id="SSF46785">
    <property type="entry name" value="Winged helix' DNA-binding domain"/>
    <property type="match status" value="1"/>
</dbReference>
<dbReference type="Gene3D" id="1.10.10.10">
    <property type="entry name" value="Winged helix-like DNA-binding domain superfamily/Winged helix DNA-binding domain"/>
    <property type="match status" value="1"/>
</dbReference>
<dbReference type="Proteomes" id="UP001281096">
    <property type="component" value="Unassembled WGS sequence"/>
</dbReference>
<keyword evidence="4 9" id="KW-0378">Hydrolase</keyword>
<dbReference type="EMBL" id="JAWPET010000031">
    <property type="protein sequence ID" value="MDW2852959.1"/>
    <property type="molecule type" value="Genomic_DNA"/>
</dbReference>
<dbReference type="InterPro" id="IPR041445">
    <property type="entry name" value="AAA_lid_4"/>
</dbReference>
<dbReference type="NCBIfam" id="NF000868">
    <property type="entry name" value="PRK00080.1"/>
    <property type="match status" value="1"/>
</dbReference>
<feature type="binding site" evidence="9">
    <location>
        <position position="49"/>
    </location>
    <ligand>
        <name>ATP</name>
        <dbReference type="ChEBI" id="CHEBI:30616"/>
    </ligand>
</feature>
<evidence type="ECO:0000256" key="5">
    <source>
        <dbReference type="ARBA" id="ARBA00022840"/>
    </source>
</evidence>
<evidence type="ECO:0000256" key="1">
    <source>
        <dbReference type="ARBA" id="ARBA00022490"/>
    </source>
</evidence>
<feature type="binding site" evidence="9">
    <location>
        <position position="54"/>
    </location>
    <ligand>
        <name>ATP</name>
        <dbReference type="ChEBI" id="CHEBI:30616"/>
    </ligand>
</feature>
<feature type="binding site" evidence="9">
    <location>
        <position position="168"/>
    </location>
    <ligand>
        <name>ATP</name>
        <dbReference type="ChEBI" id="CHEBI:30616"/>
    </ligand>
</feature>
<organism evidence="12 13">
    <name type="scientific">Mesomycoplasma ovipneumoniae</name>
    <dbReference type="NCBI Taxonomy" id="29562"/>
    <lineage>
        <taxon>Bacteria</taxon>
        <taxon>Bacillati</taxon>
        <taxon>Mycoplasmatota</taxon>
        <taxon>Mycoplasmoidales</taxon>
        <taxon>Metamycoplasmataceae</taxon>
        <taxon>Mesomycoplasma</taxon>
    </lineage>
</organism>
<evidence type="ECO:0000256" key="4">
    <source>
        <dbReference type="ARBA" id="ARBA00022801"/>
    </source>
</evidence>
<dbReference type="GO" id="GO:0005524">
    <property type="term" value="F:ATP binding"/>
    <property type="evidence" value="ECO:0007669"/>
    <property type="project" value="UniProtKB-UniRule"/>
</dbReference>
<gene>
    <name evidence="9 12" type="primary">ruvB</name>
    <name evidence="12" type="ORF">R7U35_00305</name>
    <name evidence="11" type="ORF">R7V46_03515</name>
</gene>
<dbReference type="EMBL" id="JAWPFC010000001">
    <property type="protein sequence ID" value="MDW2893150.1"/>
    <property type="molecule type" value="Genomic_DNA"/>
</dbReference>
<reference evidence="12" key="1">
    <citation type="submission" date="2023-10" db="EMBL/GenBank/DDBJ databases">
        <title>Genome sequences of Mycoplasma ovipneumoniae isolated from goats.</title>
        <authorList>
            <person name="Spergser J."/>
        </authorList>
    </citation>
    <scope>NUCLEOTIDE SEQUENCE</scope>
    <source>
        <strain evidence="12">168</strain>
        <strain evidence="11">2167_2</strain>
    </source>
</reference>
<evidence type="ECO:0000313" key="13">
    <source>
        <dbReference type="Proteomes" id="UP001286563"/>
    </source>
</evidence>
<feature type="binding site" evidence="9">
    <location>
        <position position="302"/>
    </location>
    <ligand>
        <name>DNA</name>
        <dbReference type="ChEBI" id="CHEBI:16991"/>
    </ligand>
</feature>
<feature type="region of interest" description="Head domain (RuvB-H)" evidence="9">
    <location>
        <begin position="242"/>
        <end position="323"/>
    </location>
</feature>
<dbReference type="GO" id="GO:0048476">
    <property type="term" value="C:Holliday junction resolvase complex"/>
    <property type="evidence" value="ECO:0007669"/>
    <property type="project" value="UniProtKB-UniRule"/>
</dbReference>
<keyword evidence="12" id="KW-0347">Helicase</keyword>
<protein>
    <recommendedName>
        <fullName evidence="9">Holliday junction branch migration complex subunit RuvB</fullName>
        <ecNumber evidence="9">3.6.4.-</ecNumber>
    </recommendedName>
</protein>
<dbReference type="Pfam" id="PF17864">
    <property type="entry name" value="AAA_lid_4"/>
    <property type="match status" value="1"/>
</dbReference>
<evidence type="ECO:0000313" key="11">
    <source>
        <dbReference type="EMBL" id="MDW2852959.1"/>
    </source>
</evidence>
<evidence type="ECO:0000313" key="12">
    <source>
        <dbReference type="EMBL" id="MDW2893150.1"/>
    </source>
</evidence>
<evidence type="ECO:0000256" key="8">
    <source>
        <dbReference type="ARBA" id="ARBA00023204"/>
    </source>
</evidence>
<keyword evidence="8 9" id="KW-0234">DNA repair</keyword>
<dbReference type="Gene3D" id="3.40.50.300">
    <property type="entry name" value="P-loop containing nucleotide triphosphate hydrolases"/>
    <property type="match status" value="1"/>
</dbReference>
<comment type="caution">
    <text evidence="9">Lacks conserved residue(s) required for the propagation of feature annotation.</text>
</comment>
<keyword evidence="6 9" id="KW-0238">DNA-binding</keyword>
<feature type="region of interest" description="Small ATPAse domain (RuvB-S)" evidence="9">
    <location>
        <begin position="169"/>
        <end position="239"/>
    </location>
</feature>
<dbReference type="InterPro" id="IPR008824">
    <property type="entry name" value="RuvB-like_N"/>
</dbReference>
<dbReference type="SUPFAM" id="SSF52540">
    <property type="entry name" value="P-loop containing nucleoside triphosphate hydrolases"/>
    <property type="match status" value="1"/>
</dbReference>
<evidence type="ECO:0000256" key="3">
    <source>
        <dbReference type="ARBA" id="ARBA00022763"/>
    </source>
</evidence>
<evidence type="ECO:0000256" key="2">
    <source>
        <dbReference type="ARBA" id="ARBA00022741"/>
    </source>
</evidence>
<keyword evidence="5 9" id="KW-0067">ATP-binding</keyword>
<evidence type="ECO:0000256" key="9">
    <source>
        <dbReference type="HAMAP-Rule" id="MF_00016"/>
    </source>
</evidence>
<dbReference type="GO" id="GO:0006310">
    <property type="term" value="P:DNA recombination"/>
    <property type="evidence" value="ECO:0007669"/>
    <property type="project" value="UniProtKB-UniRule"/>
</dbReference>
<sequence>MPENLEVRPTNFDNFIGQQKLVETLKILISSSQKRKQALDHILFYGPPGTGKTTLANIVANVLESKIKYVQGPLLEKKADVLAILANISQDTILFIDEIHGINKNIEELLYSAMEEFVIDLQIGVDGEQKIMRMKLPHFTLIAASTKLAQISTPLQNRFGYIAKIVNYTTDEMVQIISNSAAILKLEVNKEIIKYIASFSNNTPRIANNLLKRIRDFALVLNKKKIDREIVNKTFDSIGIYNQGLSQINIEYLNTLFKIFKGKSVALDVLANVLKEHRQTIINIIEPPLIEKELIEKTPRGRRITAKGKQYLTDLTIKDEKHT</sequence>
<dbReference type="PRINTS" id="PR00819">
    <property type="entry name" value="CBXCFQXSUPER"/>
</dbReference>
<dbReference type="PANTHER" id="PTHR42848:SF1">
    <property type="entry name" value="HOLLIDAY JUNCTION BRANCH MIGRATION COMPLEX SUBUNIT RUVB"/>
    <property type="match status" value="1"/>
</dbReference>
<comment type="subcellular location">
    <subcellularLocation>
        <location evidence="9">Cytoplasm</location>
    </subcellularLocation>
</comment>
<comment type="catalytic activity">
    <reaction evidence="9">
        <text>ATP + H2O = ADP + phosphate + H(+)</text>
        <dbReference type="Rhea" id="RHEA:13065"/>
        <dbReference type="ChEBI" id="CHEBI:15377"/>
        <dbReference type="ChEBI" id="CHEBI:15378"/>
        <dbReference type="ChEBI" id="CHEBI:30616"/>
        <dbReference type="ChEBI" id="CHEBI:43474"/>
        <dbReference type="ChEBI" id="CHEBI:456216"/>
    </reaction>
</comment>
<comment type="function">
    <text evidence="9">The RuvA-RuvB-RuvC complex processes Holliday junction (HJ) DNA during genetic recombination and DNA repair, while the RuvA-RuvB complex plays an important role in the rescue of blocked DNA replication forks via replication fork reversal (RFR). RuvA specifically binds to HJ cruciform DNA, conferring on it an open structure. The RuvB hexamer acts as an ATP-dependent pump, pulling dsDNA into and through the RuvAB complex. RuvB forms 2 homohexamers on either side of HJ DNA bound by 1 or 2 RuvA tetramers; 4 subunits per hexamer contact DNA at a time. Coordinated motions by a converter formed by DNA-disengaged RuvB subunits stimulates ATP hydrolysis and nucleotide exchange. Immobilization of the converter enables RuvB to convert the ATP-contained energy into a lever motion, pulling 2 nucleotides of DNA out of the RuvA tetramer per ATP hydrolyzed, thus driving DNA branch migration. The RuvB motors rotate together with the DNA substrate, which together with the progressing nucleotide cycle form the mechanistic basis for DNA recombination by continuous HJ branch migration. Branch migration allows RuvC to scan DNA until it finds its consensus sequence, where it cleaves and resolves cruciform DNA.</text>
</comment>
<dbReference type="EC" id="3.6.4.-" evidence="9"/>
<dbReference type="Gene3D" id="1.10.8.60">
    <property type="match status" value="1"/>
</dbReference>
<dbReference type="InterPro" id="IPR004605">
    <property type="entry name" value="DNA_helicase_Holl-junc_RuvB"/>
</dbReference>
<dbReference type="CDD" id="cd00009">
    <property type="entry name" value="AAA"/>
    <property type="match status" value="1"/>
</dbReference>
<evidence type="ECO:0000256" key="7">
    <source>
        <dbReference type="ARBA" id="ARBA00023172"/>
    </source>
</evidence>
<feature type="binding site" evidence="9">
    <location>
        <position position="297"/>
    </location>
    <ligand>
        <name>DNA</name>
        <dbReference type="ChEBI" id="CHEBI:16991"/>
    </ligand>
</feature>
<keyword evidence="7 9" id="KW-0233">DNA recombination</keyword>
<feature type="binding site" evidence="9">
    <location>
        <position position="52"/>
    </location>
    <ligand>
        <name>ATP</name>
        <dbReference type="ChEBI" id="CHEBI:30616"/>
    </ligand>
</feature>
<dbReference type="Proteomes" id="UP001286563">
    <property type="component" value="Unassembled WGS sequence"/>
</dbReference>
<dbReference type="GO" id="GO:0006281">
    <property type="term" value="P:DNA repair"/>
    <property type="evidence" value="ECO:0007669"/>
    <property type="project" value="UniProtKB-UniRule"/>
</dbReference>
<comment type="caution">
    <text evidence="12">The sequence shown here is derived from an EMBL/GenBank/DDBJ whole genome shotgun (WGS) entry which is preliminary data.</text>
</comment>
<dbReference type="HAMAP" id="MF_00016">
    <property type="entry name" value="DNA_HJ_migration_RuvB"/>
    <property type="match status" value="1"/>
</dbReference>
<dbReference type="InterPro" id="IPR008823">
    <property type="entry name" value="RuvB_wg_C"/>
</dbReference>
<accession>A0AAJ2P4F3</accession>
<dbReference type="RefSeq" id="WP_258841296.1">
    <property type="nucleotide sequence ID" value="NZ_CP079199.1"/>
</dbReference>
<comment type="subunit">
    <text evidence="9">Homohexamer. Forms an RuvA(8)-RuvB(12)-Holliday junction (HJ) complex. HJ DNA is sandwiched between 2 RuvA tetramers; dsDNA enters through RuvA and exits via RuvB. An RuvB hexamer assembles on each DNA strand where it exits the tetramer. Each RuvB hexamer is contacted by two RuvA subunits (via domain III) on 2 adjacent RuvB subunits; this complex drives branch migration. In the full resolvosome a probable DNA-RuvA(4)-RuvB(12)-RuvC(2) complex forms which resolves the HJ.</text>
</comment>
<dbReference type="NCBIfam" id="TIGR00635">
    <property type="entry name" value="ruvB"/>
    <property type="match status" value="1"/>
</dbReference>
<proteinExistence type="inferred from homology"/>
<keyword evidence="1 9" id="KW-0963">Cytoplasm</keyword>
<feature type="binding site" evidence="9">
    <location>
        <position position="53"/>
    </location>
    <ligand>
        <name>ATP</name>
        <dbReference type="ChEBI" id="CHEBI:30616"/>
    </ligand>
</feature>
<dbReference type="InterPro" id="IPR000641">
    <property type="entry name" value="CbxX/CfxQ"/>
</dbReference>
<dbReference type="PANTHER" id="PTHR42848">
    <property type="match status" value="1"/>
</dbReference>
<dbReference type="AlphaFoldDB" id="A0AAJ2P4F3"/>
<comment type="domain">
    <text evidence="9">Has 3 domains, the large (RuvB-L) and small ATPase (RuvB-S) domains and the C-terminal head (RuvB-H) domain. The head domain binds DNA, while the ATPase domains jointly bind ATP, ADP or are empty depending on the state of the subunit in the translocation cycle. During a single DNA translocation step the structure of each domain remains the same, but their relative positions change.</text>
</comment>
<feature type="binding site" evidence="9">
    <location>
        <position position="158"/>
    </location>
    <ligand>
        <name>ATP</name>
        <dbReference type="ChEBI" id="CHEBI:30616"/>
    </ligand>
</feature>
<dbReference type="Pfam" id="PF05491">
    <property type="entry name" value="WHD_RuvB"/>
    <property type="match status" value="1"/>
</dbReference>
<dbReference type="GO" id="GO:0000400">
    <property type="term" value="F:four-way junction DNA binding"/>
    <property type="evidence" value="ECO:0007669"/>
    <property type="project" value="UniProtKB-UniRule"/>
</dbReference>
<dbReference type="GO" id="GO:0016787">
    <property type="term" value="F:hydrolase activity"/>
    <property type="evidence" value="ECO:0007669"/>
    <property type="project" value="UniProtKB-KW"/>
</dbReference>
<dbReference type="GO" id="GO:0005737">
    <property type="term" value="C:cytoplasm"/>
    <property type="evidence" value="ECO:0007669"/>
    <property type="project" value="UniProtKB-SubCell"/>
</dbReference>
<dbReference type="GO" id="GO:0009378">
    <property type="term" value="F:four-way junction helicase activity"/>
    <property type="evidence" value="ECO:0007669"/>
    <property type="project" value="InterPro"/>
</dbReference>
<feature type="binding site" evidence="9">
    <location>
        <position position="53"/>
    </location>
    <ligand>
        <name>Mg(2+)</name>
        <dbReference type="ChEBI" id="CHEBI:18420"/>
    </ligand>
</feature>
<keyword evidence="2 9" id="KW-0547">Nucleotide-binding</keyword>
<dbReference type="InterPro" id="IPR003593">
    <property type="entry name" value="AAA+_ATPase"/>
</dbReference>
<dbReference type="InterPro" id="IPR036388">
    <property type="entry name" value="WH-like_DNA-bd_sf"/>
</dbReference>
<feature type="binding site" evidence="9">
    <location>
        <position position="205"/>
    </location>
    <ligand>
        <name>ATP</name>
        <dbReference type="ChEBI" id="CHEBI:30616"/>
    </ligand>
</feature>
<dbReference type="SMART" id="SM00382">
    <property type="entry name" value="AAA"/>
    <property type="match status" value="1"/>
</dbReference>
<dbReference type="InterPro" id="IPR036390">
    <property type="entry name" value="WH_DNA-bd_sf"/>
</dbReference>
<comment type="similarity">
    <text evidence="9">Belongs to the RuvB family.</text>
</comment>
<dbReference type="InterPro" id="IPR027417">
    <property type="entry name" value="P-loop_NTPase"/>
</dbReference>